<organism evidence="1 2">
    <name type="scientific">Collybiopsis confluens</name>
    <dbReference type="NCBI Taxonomy" id="2823264"/>
    <lineage>
        <taxon>Eukaryota</taxon>
        <taxon>Fungi</taxon>
        <taxon>Dikarya</taxon>
        <taxon>Basidiomycota</taxon>
        <taxon>Agaricomycotina</taxon>
        <taxon>Agaricomycetes</taxon>
        <taxon>Agaricomycetidae</taxon>
        <taxon>Agaricales</taxon>
        <taxon>Marasmiineae</taxon>
        <taxon>Omphalotaceae</taxon>
        <taxon>Collybiopsis</taxon>
    </lineage>
</organism>
<accession>A0A8H5HYP2</accession>
<protein>
    <recommendedName>
        <fullName evidence="3">F-box domain-containing protein</fullName>
    </recommendedName>
</protein>
<evidence type="ECO:0008006" key="3">
    <source>
        <dbReference type="Google" id="ProtNLM"/>
    </source>
</evidence>
<comment type="caution">
    <text evidence="1">The sequence shown here is derived from an EMBL/GenBank/DDBJ whole genome shotgun (WGS) entry which is preliminary data.</text>
</comment>
<dbReference type="OrthoDB" id="10620082at2759"/>
<evidence type="ECO:0000313" key="2">
    <source>
        <dbReference type="Proteomes" id="UP000518752"/>
    </source>
</evidence>
<gene>
    <name evidence="1" type="ORF">D9757_003327</name>
</gene>
<keyword evidence="2" id="KW-1185">Reference proteome</keyword>
<sequence length="462" mass="53193">MLMILPDELLLSIVEHFDCIPTKPTLYFQFYLASPDIISLSIVSWRWRRICLPFLLANVKFTAQQVVKFREFCLNNPSLSRLIKSIYPQAFSSIRQEQQHVVLCRTLPILDRLCCVDLTDMDPTLDVLRLMLQHPTVTVLRLRSSGSLPVGSLQLDLSKVVVDRVVFSQRNPAHTLDPFLRRGLKVASATLYRFDLLGAFNRLSDFSGLEEVELISVTSYEGILNWATNHPRLRTLRFTNDDPHTDLAWSLTNSFRDNLHEQNLGRHFRVTYVKFSRDDNDQAWWIESMRIVATFNNHSLIEILSVLASHFPRLQALYLDLSSHRATYLADNFAAALGYFPCLRNLHLIHVFHRLELEQGQPLLPLRPLTGNSSVERDAVHTEAGVVWLASHLAKKLRPLEAIHIEEANWGHLHSIGIYGRHVKWNLKGWILVDDGREIDSRLILELPEEVEGYDETELTLL</sequence>
<name>A0A8H5HYP2_9AGAR</name>
<reference evidence="1 2" key="1">
    <citation type="journal article" date="2020" name="ISME J.">
        <title>Uncovering the hidden diversity of litter-decomposition mechanisms in mushroom-forming fungi.</title>
        <authorList>
            <person name="Floudas D."/>
            <person name="Bentzer J."/>
            <person name="Ahren D."/>
            <person name="Johansson T."/>
            <person name="Persson P."/>
            <person name="Tunlid A."/>
        </authorList>
    </citation>
    <scope>NUCLEOTIDE SEQUENCE [LARGE SCALE GENOMIC DNA]</scope>
    <source>
        <strain evidence="1 2">CBS 406.79</strain>
    </source>
</reference>
<dbReference type="EMBL" id="JAACJN010000007">
    <property type="protein sequence ID" value="KAF5391981.1"/>
    <property type="molecule type" value="Genomic_DNA"/>
</dbReference>
<dbReference type="Proteomes" id="UP000518752">
    <property type="component" value="Unassembled WGS sequence"/>
</dbReference>
<dbReference type="AlphaFoldDB" id="A0A8H5HYP2"/>
<proteinExistence type="predicted"/>
<evidence type="ECO:0000313" key="1">
    <source>
        <dbReference type="EMBL" id="KAF5391981.1"/>
    </source>
</evidence>